<keyword evidence="3" id="KW-1185">Reference proteome</keyword>
<evidence type="ECO:0000313" key="3">
    <source>
        <dbReference type="Proteomes" id="UP000297258"/>
    </source>
</evidence>
<dbReference type="EMBL" id="SPUM01000005">
    <property type="protein sequence ID" value="TFW35986.1"/>
    <property type="molecule type" value="Genomic_DNA"/>
</dbReference>
<gene>
    <name evidence="2" type="ORF">E4O92_00730</name>
</gene>
<organism evidence="2 3">
    <name type="scientific">Massilia horti</name>
    <dbReference type="NCBI Taxonomy" id="2562153"/>
    <lineage>
        <taxon>Bacteria</taxon>
        <taxon>Pseudomonadati</taxon>
        <taxon>Pseudomonadota</taxon>
        <taxon>Betaproteobacteria</taxon>
        <taxon>Burkholderiales</taxon>
        <taxon>Oxalobacteraceae</taxon>
        <taxon>Telluria group</taxon>
        <taxon>Massilia</taxon>
    </lineage>
</organism>
<feature type="region of interest" description="Disordered" evidence="1">
    <location>
        <begin position="40"/>
        <end position="63"/>
    </location>
</feature>
<accession>A0A4Y9T972</accession>
<dbReference type="Proteomes" id="UP000297258">
    <property type="component" value="Unassembled WGS sequence"/>
</dbReference>
<protein>
    <submittedName>
        <fullName evidence="2">Uncharacterized protein</fullName>
    </submittedName>
</protein>
<name>A0A4Y9T972_9BURK</name>
<evidence type="ECO:0000256" key="1">
    <source>
        <dbReference type="SAM" id="MobiDB-lite"/>
    </source>
</evidence>
<dbReference type="OrthoDB" id="9256092at2"/>
<proteinExistence type="predicted"/>
<comment type="caution">
    <text evidence="2">The sequence shown here is derived from an EMBL/GenBank/DDBJ whole genome shotgun (WGS) entry which is preliminary data.</text>
</comment>
<sequence>MKRAIQLAVITCLAGSAGAQEIKPYQAQEIKPYRAQEIKPYQAQEVKPSRPASEPPGRSERQGAAGMAELMGAWQSSVSGAVWTSPSSVPGFDTLHISPGALAGLLVIYPNGTYIWNSYGGKKGRWTRSDKSDYPLVLEDTVENKRWYVGLDQRTQRLYIWDGNAISYTARRPAQQ</sequence>
<evidence type="ECO:0000313" key="2">
    <source>
        <dbReference type="EMBL" id="TFW35986.1"/>
    </source>
</evidence>
<reference evidence="2 3" key="1">
    <citation type="submission" date="2019-03" db="EMBL/GenBank/DDBJ databases">
        <title>Draft genome of Massilia hortus sp. nov., a novel bacterial species of the Oxalobacteraceae family.</title>
        <authorList>
            <person name="Peta V."/>
            <person name="Raths R."/>
            <person name="Bucking H."/>
        </authorList>
    </citation>
    <scope>NUCLEOTIDE SEQUENCE [LARGE SCALE GENOMIC DNA]</scope>
    <source>
        <strain evidence="2 3">ONC3</strain>
    </source>
</reference>
<dbReference type="AlphaFoldDB" id="A0A4Y9T972"/>
<dbReference type="RefSeq" id="WP_135187831.1">
    <property type="nucleotide sequence ID" value="NZ_SPUM01000005.1"/>
</dbReference>